<name>A0A4W5NL38_9TELE</name>
<comment type="similarity">
    <text evidence="2 8">Belongs to the glucose-6-phosphate dehydrogenase family.</text>
</comment>
<dbReference type="Proteomes" id="UP000314982">
    <property type="component" value="Unassembled WGS sequence"/>
</dbReference>
<dbReference type="FunFam" id="3.40.50.720:FF:000111">
    <property type="entry name" value="Glucose-6-phosphate 1-dehydrogenase"/>
    <property type="match status" value="1"/>
</dbReference>
<dbReference type="InterPro" id="IPR022674">
    <property type="entry name" value="G6P_DH_NAD-bd"/>
</dbReference>
<evidence type="ECO:0000256" key="9">
    <source>
        <dbReference type="SAM" id="MobiDB-lite"/>
    </source>
</evidence>
<dbReference type="Gene3D" id="3.40.50.720">
    <property type="entry name" value="NAD(P)-binding Rossmann-like Domain"/>
    <property type="match status" value="1"/>
</dbReference>
<organism evidence="12 13">
    <name type="scientific">Hucho hucho</name>
    <name type="common">huchen</name>
    <dbReference type="NCBI Taxonomy" id="62062"/>
    <lineage>
        <taxon>Eukaryota</taxon>
        <taxon>Metazoa</taxon>
        <taxon>Chordata</taxon>
        <taxon>Craniata</taxon>
        <taxon>Vertebrata</taxon>
        <taxon>Euteleostomi</taxon>
        <taxon>Actinopterygii</taxon>
        <taxon>Neopterygii</taxon>
        <taxon>Teleostei</taxon>
        <taxon>Protacanthopterygii</taxon>
        <taxon>Salmoniformes</taxon>
        <taxon>Salmonidae</taxon>
        <taxon>Salmoninae</taxon>
        <taxon>Hucho</taxon>
    </lineage>
</organism>
<dbReference type="PANTHER" id="PTHR23429:SF0">
    <property type="entry name" value="GLUCOSE-6-PHOSPHATE 1-DEHYDROGENASE"/>
    <property type="match status" value="1"/>
</dbReference>
<dbReference type="PANTHER" id="PTHR23429">
    <property type="entry name" value="GLUCOSE-6-PHOSPHATE 1-DEHYDROGENASE G6PD"/>
    <property type="match status" value="1"/>
</dbReference>
<reference evidence="13" key="1">
    <citation type="submission" date="2018-06" db="EMBL/GenBank/DDBJ databases">
        <title>Genome assembly of Danube salmon.</title>
        <authorList>
            <person name="Macqueen D.J."/>
            <person name="Gundappa M.K."/>
        </authorList>
    </citation>
    <scope>NUCLEOTIDE SEQUENCE [LARGE SCALE GENOMIC DNA]</scope>
</reference>
<evidence type="ECO:0000256" key="8">
    <source>
        <dbReference type="RuleBase" id="RU362120"/>
    </source>
</evidence>
<dbReference type="SUPFAM" id="SSF55347">
    <property type="entry name" value="Glyceraldehyde-3-phosphate dehydrogenase-like, C-terminal domain"/>
    <property type="match status" value="1"/>
</dbReference>
<evidence type="ECO:0000313" key="12">
    <source>
        <dbReference type="Ensembl" id="ENSHHUP00000052741.1"/>
    </source>
</evidence>
<dbReference type="UniPathway" id="UPA00115">
    <property type="reaction ID" value="UER00408"/>
</dbReference>
<keyword evidence="6 8" id="KW-0119">Carbohydrate metabolism</keyword>
<evidence type="ECO:0000259" key="10">
    <source>
        <dbReference type="Pfam" id="PF00479"/>
    </source>
</evidence>
<comment type="pathway">
    <text evidence="1 8">Carbohydrate degradation; pentose phosphate pathway; D-ribulose 5-phosphate from D-glucose 6-phosphate (oxidative stage): step 1/3.</text>
</comment>
<dbReference type="InterPro" id="IPR001282">
    <property type="entry name" value="G6P_DH"/>
</dbReference>
<dbReference type="NCBIfam" id="TIGR00871">
    <property type="entry name" value="zwf"/>
    <property type="match status" value="1"/>
</dbReference>
<evidence type="ECO:0000256" key="2">
    <source>
        <dbReference type="ARBA" id="ARBA00009975"/>
    </source>
</evidence>
<evidence type="ECO:0000256" key="7">
    <source>
        <dbReference type="ARBA" id="ARBA00047696"/>
    </source>
</evidence>
<comment type="function">
    <text evidence="8">Catalyzes the rate-limiting step of the oxidative pentose-phosphate pathway, which represents a route for the dissimilation of carbohydrates besides glycolysis.</text>
</comment>
<evidence type="ECO:0000256" key="6">
    <source>
        <dbReference type="ARBA" id="ARBA00023277"/>
    </source>
</evidence>
<dbReference type="InterPro" id="IPR036291">
    <property type="entry name" value="NAD(P)-bd_dom_sf"/>
</dbReference>
<dbReference type="Pfam" id="PF00479">
    <property type="entry name" value="G6PD_N"/>
    <property type="match status" value="1"/>
</dbReference>
<keyword evidence="13" id="KW-1185">Reference proteome</keyword>
<evidence type="ECO:0000256" key="4">
    <source>
        <dbReference type="ARBA" id="ARBA00022857"/>
    </source>
</evidence>
<evidence type="ECO:0000256" key="3">
    <source>
        <dbReference type="ARBA" id="ARBA00022526"/>
    </source>
</evidence>
<dbReference type="Pfam" id="PF02781">
    <property type="entry name" value="G6PD_C"/>
    <property type="match status" value="1"/>
</dbReference>
<keyword evidence="5 8" id="KW-0560">Oxidoreductase</keyword>
<evidence type="ECO:0000313" key="13">
    <source>
        <dbReference type="Proteomes" id="UP000314982"/>
    </source>
</evidence>
<dbReference type="PROSITE" id="PS00069">
    <property type="entry name" value="G6P_DEHYDROGENASE"/>
    <property type="match status" value="1"/>
</dbReference>
<proteinExistence type="inferred from homology"/>
<feature type="domain" description="Glucose-6-phosphate dehydrogenase NAD-binding" evidence="10">
    <location>
        <begin position="52"/>
        <end position="228"/>
    </location>
</feature>
<dbReference type="InterPro" id="IPR019796">
    <property type="entry name" value="G6P_DH_AS"/>
</dbReference>
<keyword evidence="4 8" id="KW-0521">NADP</keyword>
<keyword evidence="3 8" id="KW-0313">Glucose metabolism</keyword>
<dbReference type="InterPro" id="IPR022675">
    <property type="entry name" value="G6P_DH_C"/>
</dbReference>
<reference evidence="12" key="3">
    <citation type="submission" date="2025-09" db="UniProtKB">
        <authorList>
            <consortium name="Ensembl"/>
        </authorList>
    </citation>
    <scope>IDENTIFICATION</scope>
</reference>
<evidence type="ECO:0000256" key="1">
    <source>
        <dbReference type="ARBA" id="ARBA00004937"/>
    </source>
</evidence>
<dbReference type="PRINTS" id="PR00079">
    <property type="entry name" value="G6PDHDRGNASE"/>
</dbReference>
<dbReference type="GO" id="GO:0006006">
    <property type="term" value="P:glucose metabolic process"/>
    <property type="evidence" value="ECO:0007669"/>
    <property type="project" value="UniProtKB-KW"/>
</dbReference>
<dbReference type="PIRSF" id="PIRSF000110">
    <property type="entry name" value="G6PD"/>
    <property type="match status" value="1"/>
</dbReference>
<dbReference type="GO" id="GO:0009051">
    <property type="term" value="P:pentose-phosphate shunt, oxidative branch"/>
    <property type="evidence" value="ECO:0007669"/>
    <property type="project" value="TreeGrafter"/>
</dbReference>
<sequence>MAGKRPASGAIAQQGPGKMSSIPLSRSEVFGELRKELHEDEEFRQSDAHIFIIMGASGDLAKKKIYPTLWWLFRDGLLPEQTHFVGFARSDLTVDAIKTACMPYLKVADSEAERLSVFFSRNSYVSGKYADESAFSNLHTHLLSLPGGGEANRLFYLALPPSVYHDVTKNIKHHCMSTNRGWNRVIVEKPFGHDLQSSEELSTHLSSLFTEDQIYRIDHYLGKEMVQNLMVLRFGNRIFGPIWNRDSIACVVLTFKEPFGTQGRGGYFDDFGIIRDVMQNHLLQMLSLVAMEKPASTSSDDVRDEKVKVLKCIAPITMSDVVLGQYVGDPEGEGDAKLGYLDDPTVPKGSTQATFATAVLYVHNERWDGVPFILRCGKALNERKAEETELDLTYKSRYKDVKLPDAYERLILDVFCGSQMHFVRSDELREAWRIFTPLLHQIENEKTPPTPYKYGSRGPTEADELSKRVGFRYEGTYKWVNPHRL</sequence>
<accession>A0A4W5NL38</accession>
<dbReference type="GeneTree" id="ENSGT00530000063435"/>
<dbReference type="GO" id="GO:0050661">
    <property type="term" value="F:NADP binding"/>
    <property type="evidence" value="ECO:0007669"/>
    <property type="project" value="InterPro"/>
</dbReference>
<dbReference type="AlphaFoldDB" id="A0A4W5NL38"/>
<dbReference type="GO" id="GO:0005829">
    <property type="term" value="C:cytosol"/>
    <property type="evidence" value="ECO:0007669"/>
    <property type="project" value="TreeGrafter"/>
</dbReference>
<reference evidence="12" key="2">
    <citation type="submission" date="2025-08" db="UniProtKB">
        <authorList>
            <consortium name="Ensembl"/>
        </authorList>
    </citation>
    <scope>IDENTIFICATION</scope>
</reference>
<evidence type="ECO:0000256" key="5">
    <source>
        <dbReference type="ARBA" id="ARBA00023002"/>
    </source>
</evidence>
<dbReference type="Gene3D" id="3.30.360.10">
    <property type="entry name" value="Dihydrodipicolinate Reductase, domain 2"/>
    <property type="match status" value="2"/>
</dbReference>
<feature type="region of interest" description="Disordered" evidence="9">
    <location>
        <begin position="1"/>
        <end position="23"/>
    </location>
</feature>
<dbReference type="GO" id="GO:0004345">
    <property type="term" value="F:glucose-6-phosphate dehydrogenase activity"/>
    <property type="evidence" value="ECO:0007669"/>
    <property type="project" value="UniProtKB-EC"/>
</dbReference>
<feature type="domain" description="Glucose-6-phosphate dehydrogenase C-terminal" evidence="11">
    <location>
        <begin position="230"/>
        <end position="386"/>
    </location>
</feature>
<protein>
    <recommendedName>
        <fullName evidence="8">Glucose-6-phosphate 1-dehydrogenase</fullName>
        <ecNumber evidence="8">1.1.1.49</ecNumber>
    </recommendedName>
</protein>
<dbReference type="EC" id="1.1.1.49" evidence="8"/>
<dbReference type="SUPFAM" id="SSF51735">
    <property type="entry name" value="NAD(P)-binding Rossmann-fold domains"/>
    <property type="match status" value="1"/>
</dbReference>
<comment type="catalytic activity">
    <reaction evidence="7">
        <text>D-glucose 6-phosphate + NADP(+) = 6-phospho-D-glucono-1,5-lactone + NADPH + H(+)</text>
        <dbReference type="Rhea" id="RHEA:15841"/>
        <dbReference type="ChEBI" id="CHEBI:15378"/>
        <dbReference type="ChEBI" id="CHEBI:57783"/>
        <dbReference type="ChEBI" id="CHEBI:57955"/>
        <dbReference type="ChEBI" id="CHEBI:58349"/>
        <dbReference type="ChEBI" id="CHEBI:61548"/>
        <dbReference type="EC" id="1.1.1.49"/>
    </reaction>
    <physiologicalReaction direction="left-to-right" evidence="7">
        <dbReference type="Rhea" id="RHEA:15842"/>
    </physiologicalReaction>
</comment>
<evidence type="ECO:0000259" key="11">
    <source>
        <dbReference type="Pfam" id="PF02781"/>
    </source>
</evidence>
<dbReference type="Ensembl" id="ENSHHUT00000054591.1">
    <property type="protein sequence ID" value="ENSHHUP00000052741.1"/>
    <property type="gene ID" value="ENSHHUG00000031659.1"/>
</dbReference>
<dbReference type="HAMAP" id="MF_00966">
    <property type="entry name" value="G6PD"/>
    <property type="match status" value="1"/>
</dbReference>